<dbReference type="Pfam" id="PF10211">
    <property type="entry name" value="Ax_dynein_light"/>
    <property type="match status" value="1"/>
</dbReference>
<sequence>MTQPAKTEYTGDTLLKYDPPVINELTQTKKMKKEAVPVAANPQQWLVDFLDKIFPPKKSNDGTFDYMQHASTAAASRSDIIALEEQLDYLLKEKKARATGICPIRAALFDDCFNEVIRQVAVDCTERATLLIDIRDEIQETISGYRKQYESITAHGIRGAIHREQNENNLIKENQKLEADIKAFEDRIADLKKRMADAEANDQADQNAKKKEHMDKLAALQADNAALRKKLEDFLVSPVVLDDKPPQSKK</sequence>
<feature type="coiled-coil region" evidence="5">
    <location>
        <begin position="167"/>
        <end position="237"/>
    </location>
</feature>
<proteinExistence type="inferred from homology"/>
<evidence type="ECO:0000313" key="7">
    <source>
        <dbReference type="Proteomes" id="UP000001542"/>
    </source>
</evidence>
<dbReference type="AlphaFoldDB" id="A2DIR3"/>
<gene>
    <name evidence="6" type="ORF">TVAG_432720</name>
</gene>
<reference evidence="6" key="2">
    <citation type="journal article" date="2007" name="Science">
        <title>Draft genome sequence of the sexually transmitted pathogen Trichomonas vaginalis.</title>
        <authorList>
            <person name="Carlton J.M."/>
            <person name="Hirt R.P."/>
            <person name="Silva J.C."/>
            <person name="Delcher A.L."/>
            <person name="Schatz M."/>
            <person name="Zhao Q."/>
            <person name="Wortman J.R."/>
            <person name="Bidwell S.L."/>
            <person name="Alsmark U.C.M."/>
            <person name="Besteiro S."/>
            <person name="Sicheritz-Ponten T."/>
            <person name="Noel C.J."/>
            <person name="Dacks J.B."/>
            <person name="Foster P.G."/>
            <person name="Simillion C."/>
            <person name="Van de Peer Y."/>
            <person name="Miranda-Saavedra D."/>
            <person name="Barton G.J."/>
            <person name="Westrop G.D."/>
            <person name="Mueller S."/>
            <person name="Dessi D."/>
            <person name="Fiori P.L."/>
            <person name="Ren Q."/>
            <person name="Paulsen I."/>
            <person name="Zhang H."/>
            <person name="Bastida-Corcuera F.D."/>
            <person name="Simoes-Barbosa A."/>
            <person name="Brown M.T."/>
            <person name="Hayes R.D."/>
            <person name="Mukherjee M."/>
            <person name="Okumura C.Y."/>
            <person name="Schneider R."/>
            <person name="Smith A.J."/>
            <person name="Vanacova S."/>
            <person name="Villalvazo M."/>
            <person name="Haas B.J."/>
            <person name="Pertea M."/>
            <person name="Feldblyum T.V."/>
            <person name="Utterback T.R."/>
            <person name="Shu C.L."/>
            <person name="Osoegawa K."/>
            <person name="de Jong P.J."/>
            <person name="Hrdy I."/>
            <person name="Horvathova L."/>
            <person name="Zubacova Z."/>
            <person name="Dolezal P."/>
            <person name="Malik S.B."/>
            <person name="Logsdon J.M. Jr."/>
            <person name="Henze K."/>
            <person name="Gupta A."/>
            <person name="Wang C.C."/>
            <person name="Dunne R.L."/>
            <person name="Upcroft J.A."/>
            <person name="Upcroft P."/>
            <person name="White O."/>
            <person name="Salzberg S.L."/>
            <person name="Tang P."/>
            <person name="Chiu C.-H."/>
            <person name="Lee Y.-S."/>
            <person name="Embley T.M."/>
            <person name="Coombs G.H."/>
            <person name="Mottram J.C."/>
            <person name="Tachezy J."/>
            <person name="Fraser-Liggett C.M."/>
            <person name="Johnson P.J."/>
        </authorList>
    </citation>
    <scope>NUCLEOTIDE SEQUENCE [LARGE SCALE GENOMIC DNA]</scope>
    <source>
        <strain evidence="6">G3</strain>
    </source>
</reference>
<dbReference type="PANTHER" id="PTHR13183">
    <property type="entry name" value="AXONEMAL INNER ARM DYNEIN LIGHT CHAIN 28"/>
    <property type="match status" value="1"/>
</dbReference>
<evidence type="ECO:0000256" key="1">
    <source>
        <dbReference type="ARBA" id="ARBA00023017"/>
    </source>
</evidence>
<dbReference type="Proteomes" id="UP000001542">
    <property type="component" value="Unassembled WGS sequence"/>
</dbReference>
<keyword evidence="7" id="KW-1185">Reference proteome</keyword>
<reference evidence="6" key="1">
    <citation type="submission" date="2006-10" db="EMBL/GenBank/DDBJ databases">
        <authorList>
            <person name="Amadeo P."/>
            <person name="Zhao Q."/>
            <person name="Wortman J."/>
            <person name="Fraser-Liggett C."/>
            <person name="Carlton J."/>
        </authorList>
    </citation>
    <scope>NUCLEOTIDE SEQUENCE</scope>
    <source>
        <strain evidence="6">G3</strain>
    </source>
</reference>
<evidence type="ECO:0000256" key="5">
    <source>
        <dbReference type="SAM" id="Coils"/>
    </source>
</evidence>
<dbReference type="SMR" id="A2DIR3"/>
<dbReference type="OrthoDB" id="273640at2759"/>
<keyword evidence="1" id="KW-0243">Dynein</keyword>
<dbReference type="KEGG" id="tva:5465205"/>
<dbReference type="GO" id="GO:0045504">
    <property type="term" value="F:dynein heavy chain binding"/>
    <property type="evidence" value="ECO:0000318"/>
    <property type="project" value="GO_Central"/>
</dbReference>
<dbReference type="RefSeq" id="XP_001580662.1">
    <property type="nucleotide sequence ID" value="XM_001580612.1"/>
</dbReference>
<dbReference type="OMA" id="MTLSAYQ"/>
<dbReference type="EMBL" id="DS113205">
    <property type="protein sequence ID" value="EAY19676.1"/>
    <property type="molecule type" value="Genomic_DNA"/>
</dbReference>
<dbReference type="STRING" id="5722.A2DIR3"/>
<dbReference type="VEuPathDB" id="TrichDB:TVAGG3_0562510"/>
<evidence type="ECO:0000256" key="2">
    <source>
        <dbReference type="ARBA" id="ARBA00023054"/>
    </source>
</evidence>
<protein>
    <submittedName>
        <fullName evidence="6">Uncharacterized protein</fullName>
    </submittedName>
</protein>
<accession>A2DIR3</accession>
<keyword evidence="3" id="KW-0505">Motor protein</keyword>
<evidence type="ECO:0000256" key="4">
    <source>
        <dbReference type="ARBA" id="ARBA00038114"/>
    </source>
</evidence>
<dbReference type="InterPro" id="IPR019347">
    <property type="entry name" value="Axonemal_dynein_light_chain"/>
</dbReference>
<dbReference type="GO" id="GO:0005930">
    <property type="term" value="C:axoneme"/>
    <property type="evidence" value="ECO:0000318"/>
    <property type="project" value="GO_Central"/>
</dbReference>
<dbReference type="GO" id="GO:0030286">
    <property type="term" value="C:dynein complex"/>
    <property type="evidence" value="ECO:0007669"/>
    <property type="project" value="UniProtKB-KW"/>
</dbReference>
<name>A2DIR3_TRIV3</name>
<comment type="similarity">
    <text evidence="4">Belongs to the inner dynein arm light chain family.</text>
</comment>
<evidence type="ECO:0000313" key="6">
    <source>
        <dbReference type="EMBL" id="EAY19676.1"/>
    </source>
</evidence>
<dbReference type="eggNOG" id="KOG4001">
    <property type="taxonomic scope" value="Eukaryota"/>
</dbReference>
<keyword evidence="2 5" id="KW-0175">Coiled coil</keyword>
<dbReference type="SUPFAM" id="SSF161270">
    <property type="entry name" value="PspA lactotransferrin-binding region"/>
    <property type="match status" value="1"/>
</dbReference>
<organism evidence="6 7">
    <name type="scientific">Trichomonas vaginalis (strain ATCC PRA-98 / G3)</name>
    <dbReference type="NCBI Taxonomy" id="412133"/>
    <lineage>
        <taxon>Eukaryota</taxon>
        <taxon>Metamonada</taxon>
        <taxon>Parabasalia</taxon>
        <taxon>Trichomonadida</taxon>
        <taxon>Trichomonadidae</taxon>
        <taxon>Trichomonas</taxon>
    </lineage>
</organism>
<dbReference type="PANTHER" id="PTHR13183:SF0">
    <property type="entry name" value="AXONEMAL DYNEIN LIGHT INTERMEDIATE POLYPEPTIDE 1"/>
    <property type="match status" value="1"/>
</dbReference>
<dbReference type="InParanoid" id="A2DIR3"/>
<evidence type="ECO:0000256" key="3">
    <source>
        <dbReference type="ARBA" id="ARBA00023175"/>
    </source>
</evidence>
<dbReference type="VEuPathDB" id="TrichDB:TVAG_432720"/>